<organism evidence="1">
    <name type="scientific">Arion vulgaris</name>
    <dbReference type="NCBI Taxonomy" id="1028688"/>
    <lineage>
        <taxon>Eukaryota</taxon>
        <taxon>Metazoa</taxon>
        <taxon>Spiralia</taxon>
        <taxon>Lophotrochozoa</taxon>
        <taxon>Mollusca</taxon>
        <taxon>Gastropoda</taxon>
        <taxon>Heterobranchia</taxon>
        <taxon>Euthyneura</taxon>
        <taxon>Panpulmonata</taxon>
        <taxon>Eupulmonata</taxon>
        <taxon>Stylommatophora</taxon>
        <taxon>Helicina</taxon>
        <taxon>Arionoidea</taxon>
        <taxon>Arionidae</taxon>
        <taxon>Arion</taxon>
    </lineage>
</organism>
<accession>A0A0B6ZQH0</accession>
<feature type="non-terminal residue" evidence="1">
    <location>
        <position position="1"/>
    </location>
</feature>
<dbReference type="AlphaFoldDB" id="A0A0B6ZQH0"/>
<gene>
    <name evidence="1" type="primary">ORF75787</name>
</gene>
<sequence>YCKRSLRNVGGETTTQQCKKIRQLQKQLQKKKTRLLMKIEWEFVYSALSALGCHEH</sequence>
<evidence type="ECO:0000313" key="1">
    <source>
        <dbReference type="EMBL" id="CEK70823.1"/>
    </source>
</evidence>
<protein>
    <submittedName>
        <fullName evidence="1">Uncharacterized protein</fullName>
    </submittedName>
</protein>
<name>A0A0B6ZQH0_9EUPU</name>
<proteinExistence type="predicted"/>
<dbReference type="EMBL" id="HACG01023958">
    <property type="protein sequence ID" value="CEK70823.1"/>
    <property type="molecule type" value="Transcribed_RNA"/>
</dbReference>
<reference evidence="1" key="1">
    <citation type="submission" date="2014-12" db="EMBL/GenBank/DDBJ databases">
        <title>Insight into the proteome of Arion vulgaris.</title>
        <authorList>
            <person name="Aradska J."/>
            <person name="Bulat T."/>
            <person name="Smidak R."/>
            <person name="Sarate P."/>
            <person name="Gangsoo J."/>
            <person name="Sialana F."/>
            <person name="Bilban M."/>
            <person name="Lubec G."/>
        </authorList>
    </citation>
    <scope>NUCLEOTIDE SEQUENCE</scope>
    <source>
        <tissue evidence="1">Skin</tissue>
    </source>
</reference>